<name>A0A5Q0GZB5_SACSY</name>
<gene>
    <name evidence="6" type="ORF">EKG83_15780</name>
</gene>
<dbReference type="InterPro" id="IPR001647">
    <property type="entry name" value="HTH_TetR"/>
</dbReference>
<dbReference type="PANTHER" id="PTHR30055:SF238">
    <property type="entry name" value="MYCOFACTOCIN BIOSYNTHESIS TRANSCRIPTIONAL REGULATOR MFTR-RELATED"/>
    <property type="match status" value="1"/>
</dbReference>
<dbReference type="OrthoDB" id="4746440at2"/>
<evidence type="ECO:0000256" key="4">
    <source>
        <dbReference type="PROSITE-ProRule" id="PRU00335"/>
    </source>
</evidence>
<dbReference type="Proteomes" id="UP000325787">
    <property type="component" value="Chromosome"/>
</dbReference>
<dbReference type="Pfam" id="PF00440">
    <property type="entry name" value="TetR_N"/>
    <property type="match status" value="1"/>
</dbReference>
<evidence type="ECO:0000313" key="6">
    <source>
        <dbReference type="EMBL" id="QFZ18722.1"/>
    </source>
</evidence>
<dbReference type="GO" id="GO:0000976">
    <property type="term" value="F:transcription cis-regulatory region binding"/>
    <property type="evidence" value="ECO:0007669"/>
    <property type="project" value="TreeGrafter"/>
</dbReference>
<organism evidence="6 7">
    <name type="scientific">Saccharothrix syringae</name>
    <name type="common">Nocardiopsis syringae</name>
    <dbReference type="NCBI Taxonomy" id="103733"/>
    <lineage>
        <taxon>Bacteria</taxon>
        <taxon>Bacillati</taxon>
        <taxon>Actinomycetota</taxon>
        <taxon>Actinomycetes</taxon>
        <taxon>Pseudonocardiales</taxon>
        <taxon>Pseudonocardiaceae</taxon>
        <taxon>Saccharothrix</taxon>
    </lineage>
</organism>
<evidence type="ECO:0000256" key="1">
    <source>
        <dbReference type="ARBA" id="ARBA00023015"/>
    </source>
</evidence>
<dbReference type="KEGG" id="ssyi:EKG83_15780"/>
<evidence type="ECO:0000259" key="5">
    <source>
        <dbReference type="PROSITE" id="PS50977"/>
    </source>
</evidence>
<proteinExistence type="predicted"/>
<keyword evidence="1" id="KW-0805">Transcription regulation</keyword>
<sequence length="190" mass="20734">MARWEPDAQDRLLRAALDLFAEQGYDDTTVIEIARRAGLTKSTFFRHFRDKREVLFGGQDLLNGLLAEGIANAPGTATPLDAVEAALDAVATVFTPARRDYAPALVAAIANNSELRERDALKRTGFAETMTAALRRRGVSDRPASVAAWLGVLAFGAAYSRWADPANHQGFGELARQALHELRTTIAELR</sequence>
<feature type="domain" description="HTH tetR-type" evidence="5">
    <location>
        <begin position="6"/>
        <end position="66"/>
    </location>
</feature>
<keyword evidence="2 4" id="KW-0238">DNA-binding</keyword>
<dbReference type="EMBL" id="CP034550">
    <property type="protein sequence ID" value="QFZ18722.1"/>
    <property type="molecule type" value="Genomic_DNA"/>
</dbReference>
<reference evidence="7" key="1">
    <citation type="journal article" date="2021" name="Curr. Microbiol.">
        <title>Complete genome of nocamycin-producing strain Saccharothrix syringae NRRL B-16468 reveals the biosynthetic potential for secondary metabolites.</title>
        <authorList>
            <person name="Mo X."/>
            <person name="Yang S."/>
        </authorList>
    </citation>
    <scope>NUCLEOTIDE SEQUENCE [LARGE SCALE GENOMIC DNA]</scope>
    <source>
        <strain evidence="7">ATCC 51364 / DSM 43886 / JCM 6844 / KCTC 9398 / NBRC 14523 / NRRL B-16468 / INA 2240</strain>
    </source>
</reference>
<evidence type="ECO:0000313" key="7">
    <source>
        <dbReference type="Proteomes" id="UP000325787"/>
    </source>
</evidence>
<accession>A0A5Q0GZB5</accession>
<dbReference type="AlphaFoldDB" id="A0A5Q0GZB5"/>
<keyword evidence="7" id="KW-1185">Reference proteome</keyword>
<evidence type="ECO:0000256" key="3">
    <source>
        <dbReference type="ARBA" id="ARBA00023163"/>
    </source>
</evidence>
<dbReference type="RefSeq" id="WP_033431283.1">
    <property type="nucleotide sequence ID" value="NZ_CP034550.1"/>
</dbReference>
<dbReference type="Gene3D" id="1.10.357.10">
    <property type="entry name" value="Tetracycline Repressor, domain 2"/>
    <property type="match status" value="1"/>
</dbReference>
<dbReference type="SUPFAM" id="SSF46689">
    <property type="entry name" value="Homeodomain-like"/>
    <property type="match status" value="1"/>
</dbReference>
<dbReference type="PRINTS" id="PR00455">
    <property type="entry name" value="HTHTETR"/>
</dbReference>
<dbReference type="PANTHER" id="PTHR30055">
    <property type="entry name" value="HTH-TYPE TRANSCRIPTIONAL REGULATOR RUTR"/>
    <property type="match status" value="1"/>
</dbReference>
<evidence type="ECO:0000256" key="2">
    <source>
        <dbReference type="ARBA" id="ARBA00023125"/>
    </source>
</evidence>
<protein>
    <submittedName>
        <fullName evidence="6">TetR/AcrR family transcriptional regulator</fullName>
    </submittedName>
</protein>
<feature type="DNA-binding region" description="H-T-H motif" evidence="4">
    <location>
        <begin position="29"/>
        <end position="48"/>
    </location>
</feature>
<dbReference type="GO" id="GO:0003700">
    <property type="term" value="F:DNA-binding transcription factor activity"/>
    <property type="evidence" value="ECO:0007669"/>
    <property type="project" value="TreeGrafter"/>
</dbReference>
<dbReference type="InterPro" id="IPR009057">
    <property type="entry name" value="Homeodomain-like_sf"/>
</dbReference>
<keyword evidence="3" id="KW-0804">Transcription</keyword>
<dbReference type="InterPro" id="IPR050109">
    <property type="entry name" value="HTH-type_TetR-like_transc_reg"/>
</dbReference>
<dbReference type="PROSITE" id="PS50977">
    <property type="entry name" value="HTH_TETR_2"/>
    <property type="match status" value="1"/>
</dbReference>